<comment type="caution">
    <text evidence="1">The sequence shown here is derived from an EMBL/GenBank/DDBJ whole genome shotgun (WGS) entry which is preliminary data.</text>
</comment>
<evidence type="ECO:0000313" key="1">
    <source>
        <dbReference type="EMBL" id="MTD33963.1"/>
    </source>
</evidence>
<organism evidence="1 2">
    <name type="scientific">Paludibacterium denitrificans</name>
    <dbReference type="NCBI Taxonomy" id="2675226"/>
    <lineage>
        <taxon>Bacteria</taxon>
        <taxon>Pseudomonadati</taxon>
        <taxon>Pseudomonadota</taxon>
        <taxon>Betaproteobacteria</taxon>
        <taxon>Neisseriales</taxon>
        <taxon>Chromobacteriaceae</taxon>
        <taxon>Paludibacterium</taxon>
    </lineage>
</organism>
<gene>
    <name evidence="1" type="ORF">GKE73_16075</name>
</gene>
<dbReference type="AlphaFoldDB" id="A0A844GBW7"/>
<proteinExistence type="predicted"/>
<keyword evidence="2" id="KW-1185">Reference proteome</keyword>
<dbReference type="Proteomes" id="UP000446658">
    <property type="component" value="Unassembled WGS sequence"/>
</dbReference>
<dbReference type="RefSeq" id="WP_230371143.1">
    <property type="nucleotide sequence ID" value="NZ_WLYX01000001.1"/>
</dbReference>
<protein>
    <submittedName>
        <fullName evidence="1">Uncharacterized protein</fullName>
    </submittedName>
</protein>
<accession>A0A844GBW7</accession>
<evidence type="ECO:0000313" key="2">
    <source>
        <dbReference type="Proteomes" id="UP000446658"/>
    </source>
</evidence>
<name>A0A844GBW7_9NEIS</name>
<sequence length="166" mass="18547">MIDMITGAFGGLKSAAELAQSLLTLKTDSAVSTKAVELNRIIFDIQQKMFAIQADYAALLSRTGDLEAEIRDLKSWEEEKQRYQLHELAPGTFTHRLKPDCQGSEPLHDLCENCYQNGVKSILQAAGHKGSYPCFVCPKCKSEYLAERQSMPSYVVSLPSNPRTRF</sequence>
<dbReference type="EMBL" id="WLYX01000001">
    <property type="protein sequence ID" value="MTD33963.1"/>
    <property type="molecule type" value="Genomic_DNA"/>
</dbReference>
<reference evidence="1 2" key="1">
    <citation type="submission" date="2019-11" db="EMBL/GenBank/DDBJ databases">
        <title>Draft genome sequence of Paludibacterium sp. dN18-1.</title>
        <authorList>
            <person name="Im W.-T."/>
        </authorList>
    </citation>
    <scope>NUCLEOTIDE SEQUENCE [LARGE SCALE GENOMIC DNA]</scope>
    <source>
        <strain evidence="2">dN 18-1</strain>
    </source>
</reference>